<dbReference type="Pfam" id="PF01346">
    <property type="entry name" value="FKBP_N"/>
    <property type="match status" value="1"/>
</dbReference>
<dbReference type="GO" id="GO:0003755">
    <property type="term" value="F:peptidyl-prolyl cis-trans isomerase activity"/>
    <property type="evidence" value="ECO:0007669"/>
    <property type="project" value="UniProtKB-KW"/>
</dbReference>
<reference evidence="8" key="1">
    <citation type="submission" date="2021-01" db="EMBL/GenBank/DDBJ databases">
        <authorList>
            <person name="Corre E."/>
            <person name="Pelletier E."/>
            <person name="Niang G."/>
            <person name="Scheremetjew M."/>
            <person name="Finn R."/>
            <person name="Kale V."/>
            <person name="Holt S."/>
            <person name="Cochrane G."/>
            <person name="Meng A."/>
            <person name="Brown T."/>
            <person name="Cohen L."/>
        </authorList>
    </citation>
    <scope>NUCLEOTIDE SEQUENCE</scope>
    <source>
        <strain evidence="8">UTEX LB 985</strain>
    </source>
</reference>
<dbReference type="GO" id="GO:0006457">
    <property type="term" value="P:protein folding"/>
    <property type="evidence" value="ECO:0007669"/>
    <property type="project" value="InterPro"/>
</dbReference>
<dbReference type="PANTHER" id="PTHR43811">
    <property type="entry name" value="FKBP-TYPE PEPTIDYL-PROLYL CIS-TRANS ISOMERASE FKPA"/>
    <property type="match status" value="1"/>
</dbReference>
<comment type="catalytic activity">
    <reaction evidence="1 5">
        <text>[protein]-peptidylproline (omega=180) = [protein]-peptidylproline (omega=0)</text>
        <dbReference type="Rhea" id="RHEA:16237"/>
        <dbReference type="Rhea" id="RHEA-COMP:10747"/>
        <dbReference type="Rhea" id="RHEA-COMP:10748"/>
        <dbReference type="ChEBI" id="CHEBI:83833"/>
        <dbReference type="ChEBI" id="CHEBI:83834"/>
        <dbReference type="EC" id="5.2.1.8"/>
    </reaction>
</comment>
<dbReference type="EMBL" id="HBGU01061009">
    <property type="protein sequence ID" value="CAD9516098.1"/>
    <property type="molecule type" value="Transcribed_RNA"/>
</dbReference>
<dbReference type="AlphaFoldDB" id="A0A7S2IDK5"/>
<name>A0A7S2IDK5_9EUKA</name>
<evidence type="ECO:0000256" key="5">
    <source>
        <dbReference type="PROSITE-ProRule" id="PRU00277"/>
    </source>
</evidence>
<gene>
    <name evidence="8" type="ORF">CBRE1094_LOCUS33148</name>
</gene>
<keyword evidence="3 5" id="KW-0697">Rotamase</keyword>
<protein>
    <recommendedName>
        <fullName evidence="2 5">peptidylprolyl isomerase</fullName>
        <ecNumber evidence="2 5">5.2.1.8</ecNumber>
    </recommendedName>
</protein>
<evidence type="ECO:0000256" key="2">
    <source>
        <dbReference type="ARBA" id="ARBA00013194"/>
    </source>
</evidence>
<keyword evidence="4 5" id="KW-0413">Isomerase</keyword>
<feature type="signal peptide" evidence="6">
    <location>
        <begin position="1"/>
        <end position="15"/>
    </location>
</feature>
<evidence type="ECO:0000256" key="4">
    <source>
        <dbReference type="ARBA" id="ARBA00023235"/>
    </source>
</evidence>
<evidence type="ECO:0000256" key="3">
    <source>
        <dbReference type="ARBA" id="ARBA00023110"/>
    </source>
</evidence>
<dbReference type="InterPro" id="IPR046357">
    <property type="entry name" value="PPIase_dom_sf"/>
</dbReference>
<dbReference type="Pfam" id="PF00254">
    <property type="entry name" value="FKBP_C"/>
    <property type="match status" value="1"/>
</dbReference>
<feature type="domain" description="PPIase FKBP-type" evidence="7">
    <location>
        <begin position="74"/>
        <end position="159"/>
    </location>
</feature>
<evidence type="ECO:0000259" key="7">
    <source>
        <dbReference type="PROSITE" id="PS50059"/>
    </source>
</evidence>
<dbReference type="SUPFAM" id="SSF54534">
    <property type="entry name" value="FKBP-like"/>
    <property type="match status" value="1"/>
</dbReference>
<feature type="chain" id="PRO_5031319164" description="peptidylprolyl isomerase" evidence="6">
    <location>
        <begin position="16"/>
        <end position="235"/>
    </location>
</feature>
<sequence length="235" mass="25522">MRIVVLLLTAASASAQSFLGSLLSTPSLDSEWVEAGRAYLARNGEDPDVTTLSSGLQYKVLTVGPPEGELPTAVSRCVCHYVGSYFNGTVFESSVERGAPTQIVPNQVVKGWSEALLLMRQGDKWALTVPSDLAYGDKGNTRIPGGSVLNFELEIIEIKGPSMFTWFGVDLSRFGFVILMVIFQIYQLCFAPTEHDKRKGGKLKLEEVAKADGHVVVFFEVQVGKDAAGRIEMSA</sequence>
<dbReference type="EC" id="5.2.1.8" evidence="2 5"/>
<accession>A0A7S2IDK5</accession>
<evidence type="ECO:0000256" key="1">
    <source>
        <dbReference type="ARBA" id="ARBA00000971"/>
    </source>
</evidence>
<dbReference type="PANTHER" id="PTHR43811:SF19">
    <property type="entry name" value="39 KDA FK506-BINDING NUCLEAR PROTEIN"/>
    <property type="match status" value="1"/>
</dbReference>
<evidence type="ECO:0000256" key="6">
    <source>
        <dbReference type="SAM" id="SignalP"/>
    </source>
</evidence>
<dbReference type="Gene3D" id="3.10.50.40">
    <property type="match status" value="1"/>
</dbReference>
<proteinExistence type="predicted"/>
<keyword evidence="6" id="KW-0732">Signal</keyword>
<organism evidence="8">
    <name type="scientific">Haptolina brevifila</name>
    <dbReference type="NCBI Taxonomy" id="156173"/>
    <lineage>
        <taxon>Eukaryota</taxon>
        <taxon>Haptista</taxon>
        <taxon>Haptophyta</taxon>
        <taxon>Prymnesiophyceae</taxon>
        <taxon>Prymnesiales</taxon>
        <taxon>Prymnesiaceae</taxon>
        <taxon>Haptolina</taxon>
    </lineage>
</organism>
<evidence type="ECO:0000313" key="8">
    <source>
        <dbReference type="EMBL" id="CAD9516098.1"/>
    </source>
</evidence>
<dbReference type="InterPro" id="IPR001179">
    <property type="entry name" value="PPIase_FKBP_dom"/>
</dbReference>
<dbReference type="PROSITE" id="PS50059">
    <property type="entry name" value="FKBP_PPIASE"/>
    <property type="match status" value="1"/>
</dbReference>
<dbReference type="InterPro" id="IPR000774">
    <property type="entry name" value="PPIase_FKBP_N"/>
</dbReference>